<dbReference type="HOGENOM" id="CLU_162409_0_0_1"/>
<evidence type="ECO:0000313" key="7">
    <source>
        <dbReference type="Proteomes" id="UP000054279"/>
    </source>
</evidence>
<evidence type="ECO:0000256" key="4">
    <source>
        <dbReference type="ARBA" id="ARBA00036539"/>
    </source>
</evidence>
<sequence length="126" mass="14027">MSASAIVATKKALRSSLKKTLDALVPGEISYQSGLTIEHVVSHPVFKRAQVVSCYLSMPSGELETGELVRSILKEGKMLYVPRINRERGELDMLRIYDEADLESLPSGKWGIREPGLEKNGRPRMN</sequence>
<proteinExistence type="inferred from homology"/>
<dbReference type="PANTHER" id="PTHR23407:SF1">
    <property type="entry name" value="5-FORMYLTETRAHYDROFOLATE CYCLO-LIGASE"/>
    <property type="match status" value="1"/>
</dbReference>
<dbReference type="Gene3D" id="3.40.50.10420">
    <property type="entry name" value="NagB/RpiA/CoA transferase-like"/>
    <property type="match status" value="1"/>
</dbReference>
<dbReference type="GO" id="GO:0005739">
    <property type="term" value="C:mitochondrion"/>
    <property type="evidence" value="ECO:0007669"/>
    <property type="project" value="TreeGrafter"/>
</dbReference>
<evidence type="ECO:0000313" key="6">
    <source>
        <dbReference type="EMBL" id="KIJ36320.1"/>
    </source>
</evidence>
<name>A0A0C9VFD4_SPHS4</name>
<dbReference type="Proteomes" id="UP000054279">
    <property type="component" value="Unassembled WGS sequence"/>
</dbReference>
<dbReference type="EC" id="6.3.3.2" evidence="5"/>
<gene>
    <name evidence="6" type="ORF">M422DRAFT_261270</name>
</gene>
<evidence type="ECO:0000256" key="3">
    <source>
        <dbReference type="ARBA" id="ARBA00022840"/>
    </source>
</evidence>
<keyword evidence="3" id="KW-0067">ATP-binding</keyword>
<protein>
    <recommendedName>
        <fullName evidence="5">5-formyltetrahydrofolate cyclo-ligase</fullName>
        <ecNumber evidence="5">6.3.3.2</ecNumber>
    </recommendedName>
</protein>
<dbReference type="GO" id="GO:0035999">
    <property type="term" value="P:tetrahydrofolate interconversion"/>
    <property type="evidence" value="ECO:0007669"/>
    <property type="project" value="TreeGrafter"/>
</dbReference>
<organism evidence="6 7">
    <name type="scientific">Sphaerobolus stellatus (strain SS14)</name>
    <dbReference type="NCBI Taxonomy" id="990650"/>
    <lineage>
        <taxon>Eukaryota</taxon>
        <taxon>Fungi</taxon>
        <taxon>Dikarya</taxon>
        <taxon>Basidiomycota</taxon>
        <taxon>Agaricomycotina</taxon>
        <taxon>Agaricomycetes</taxon>
        <taxon>Phallomycetidae</taxon>
        <taxon>Geastrales</taxon>
        <taxon>Sphaerobolaceae</taxon>
        <taxon>Sphaerobolus</taxon>
    </lineage>
</organism>
<dbReference type="InterPro" id="IPR037171">
    <property type="entry name" value="NagB/RpiA_transferase-like"/>
</dbReference>
<dbReference type="GO" id="GO:0030272">
    <property type="term" value="F:5-formyltetrahydrofolate cyclo-ligase activity"/>
    <property type="evidence" value="ECO:0007669"/>
    <property type="project" value="UniProtKB-EC"/>
</dbReference>
<dbReference type="GO" id="GO:0009396">
    <property type="term" value="P:folic acid-containing compound biosynthetic process"/>
    <property type="evidence" value="ECO:0007669"/>
    <property type="project" value="TreeGrafter"/>
</dbReference>
<dbReference type="AlphaFoldDB" id="A0A0C9VFD4"/>
<evidence type="ECO:0000256" key="2">
    <source>
        <dbReference type="ARBA" id="ARBA00022741"/>
    </source>
</evidence>
<dbReference type="PANTHER" id="PTHR23407">
    <property type="entry name" value="ATPASE INHIBITOR/5-FORMYLTETRAHYDROFOLATE CYCLO-LIGASE"/>
    <property type="match status" value="1"/>
</dbReference>
<keyword evidence="2" id="KW-0547">Nucleotide-binding</keyword>
<dbReference type="GO" id="GO:0005524">
    <property type="term" value="F:ATP binding"/>
    <property type="evidence" value="ECO:0007669"/>
    <property type="project" value="UniProtKB-KW"/>
</dbReference>
<reference evidence="6 7" key="1">
    <citation type="submission" date="2014-06" db="EMBL/GenBank/DDBJ databases">
        <title>Evolutionary Origins and Diversification of the Mycorrhizal Mutualists.</title>
        <authorList>
            <consortium name="DOE Joint Genome Institute"/>
            <consortium name="Mycorrhizal Genomics Consortium"/>
            <person name="Kohler A."/>
            <person name="Kuo A."/>
            <person name="Nagy L.G."/>
            <person name="Floudas D."/>
            <person name="Copeland A."/>
            <person name="Barry K.W."/>
            <person name="Cichocki N."/>
            <person name="Veneault-Fourrey C."/>
            <person name="LaButti K."/>
            <person name="Lindquist E.A."/>
            <person name="Lipzen A."/>
            <person name="Lundell T."/>
            <person name="Morin E."/>
            <person name="Murat C."/>
            <person name="Riley R."/>
            <person name="Ohm R."/>
            <person name="Sun H."/>
            <person name="Tunlid A."/>
            <person name="Henrissat B."/>
            <person name="Grigoriev I.V."/>
            <person name="Hibbett D.S."/>
            <person name="Martin F."/>
        </authorList>
    </citation>
    <scope>NUCLEOTIDE SEQUENCE [LARGE SCALE GENOMIC DNA]</scope>
    <source>
        <strain evidence="6 7">SS14</strain>
    </source>
</reference>
<dbReference type="Pfam" id="PF01812">
    <property type="entry name" value="5-FTHF_cyc-lig"/>
    <property type="match status" value="1"/>
</dbReference>
<comment type="catalytic activity">
    <reaction evidence="4">
        <text>(6S)-5-formyl-5,6,7,8-tetrahydrofolate + ATP = (6R)-5,10-methenyltetrahydrofolate + ADP + phosphate</text>
        <dbReference type="Rhea" id="RHEA:10488"/>
        <dbReference type="ChEBI" id="CHEBI:30616"/>
        <dbReference type="ChEBI" id="CHEBI:43474"/>
        <dbReference type="ChEBI" id="CHEBI:57455"/>
        <dbReference type="ChEBI" id="CHEBI:57457"/>
        <dbReference type="ChEBI" id="CHEBI:456216"/>
        <dbReference type="EC" id="6.3.3.2"/>
    </reaction>
</comment>
<dbReference type="SUPFAM" id="SSF100950">
    <property type="entry name" value="NagB/RpiA/CoA transferase-like"/>
    <property type="match status" value="1"/>
</dbReference>
<comment type="similarity">
    <text evidence="1">Belongs to the 5-formyltetrahydrofolate cyclo-ligase family.</text>
</comment>
<keyword evidence="7" id="KW-1185">Reference proteome</keyword>
<feature type="non-terminal residue" evidence="6">
    <location>
        <position position="1"/>
    </location>
</feature>
<dbReference type="OrthoDB" id="2015992at2759"/>
<evidence type="ECO:0000256" key="5">
    <source>
        <dbReference type="ARBA" id="ARBA00038966"/>
    </source>
</evidence>
<dbReference type="InterPro" id="IPR002698">
    <property type="entry name" value="FTHF_cligase"/>
</dbReference>
<dbReference type="EMBL" id="KN837179">
    <property type="protein sequence ID" value="KIJ36320.1"/>
    <property type="molecule type" value="Genomic_DNA"/>
</dbReference>
<evidence type="ECO:0000256" key="1">
    <source>
        <dbReference type="ARBA" id="ARBA00010638"/>
    </source>
</evidence>
<accession>A0A0C9VFD4</accession>
<dbReference type="InterPro" id="IPR024185">
    <property type="entry name" value="FTHF_cligase-like_sf"/>
</dbReference>